<dbReference type="SMART" id="SM00743">
    <property type="entry name" value="Agenet"/>
    <property type="match status" value="2"/>
</dbReference>
<dbReference type="CDD" id="cd20405">
    <property type="entry name" value="Tudor_Agenet_AtDUF_rpt1_3"/>
    <property type="match status" value="1"/>
</dbReference>
<dbReference type="Gene3D" id="2.30.30.140">
    <property type="match status" value="1"/>
</dbReference>
<protein>
    <recommendedName>
        <fullName evidence="1">Agenet domain-containing protein</fullName>
    </recommendedName>
</protein>
<evidence type="ECO:0000313" key="2">
    <source>
        <dbReference type="EMBL" id="CAI9289213.1"/>
    </source>
</evidence>
<dbReference type="PANTHER" id="PTHR31917:SF147">
    <property type="entry name" value="AGENET DOMAIN-CONTAINING PROTEIN"/>
    <property type="match status" value="1"/>
</dbReference>
<dbReference type="InterPro" id="IPR014002">
    <property type="entry name" value="Agenet_dom_plant"/>
</dbReference>
<gene>
    <name evidence="2" type="ORF">LSALG_LOCUS28464</name>
</gene>
<dbReference type="PANTHER" id="PTHR31917">
    <property type="entry name" value="AGENET DOMAIN-CONTAINING PROTEIN-RELATED"/>
    <property type="match status" value="1"/>
</dbReference>
<dbReference type="AlphaFoldDB" id="A0AA36EAY9"/>
<dbReference type="EMBL" id="OX465082">
    <property type="protein sequence ID" value="CAI9289213.1"/>
    <property type="molecule type" value="Genomic_DNA"/>
</dbReference>
<name>A0AA36EAY9_LACSI</name>
<sequence>MTTLEDEQSKVSCNKDRFNRGDLVEVCSDEDGFQGAWFAATVIEQVSSGNLLIQYKSLRNDEDTEFLTEVVDSNHIRPHPGQEVVDHYRELEEVDALYNDGWWVGVISKVIGKQKYEVYFRGTEEEMVFKQSDLRRHQEWISGQELVFVNRLAIKRRIFVAKWIFSVTFVADILCKVWKTAQNQTPSIFIGGKMGWLRRLGK</sequence>
<evidence type="ECO:0000313" key="3">
    <source>
        <dbReference type="Proteomes" id="UP001177003"/>
    </source>
</evidence>
<dbReference type="CDD" id="cd20406">
    <property type="entry name" value="Tudor_Agenet_AtDUF_rpt2_4"/>
    <property type="match status" value="1"/>
</dbReference>
<dbReference type="Proteomes" id="UP001177003">
    <property type="component" value="Chromosome 6"/>
</dbReference>
<dbReference type="Pfam" id="PF05641">
    <property type="entry name" value="Agenet"/>
    <property type="match status" value="2"/>
</dbReference>
<feature type="domain" description="Agenet" evidence="1">
    <location>
        <begin position="16"/>
        <end position="84"/>
    </location>
</feature>
<dbReference type="InterPro" id="IPR008395">
    <property type="entry name" value="Agenet-like_dom"/>
</dbReference>
<feature type="domain" description="Agenet" evidence="1">
    <location>
        <begin position="86"/>
        <end position="142"/>
    </location>
</feature>
<accession>A0AA36EAY9</accession>
<proteinExistence type="predicted"/>
<evidence type="ECO:0000259" key="1">
    <source>
        <dbReference type="SMART" id="SM00743"/>
    </source>
</evidence>
<keyword evidence="3" id="KW-1185">Reference proteome</keyword>
<reference evidence="2" key="1">
    <citation type="submission" date="2023-04" db="EMBL/GenBank/DDBJ databases">
        <authorList>
            <person name="Vijverberg K."/>
            <person name="Xiong W."/>
            <person name="Schranz E."/>
        </authorList>
    </citation>
    <scope>NUCLEOTIDE SEQUENCE</scope>
</reference>
<organism evidence="2 3">
    <name type="scientific">Lactuca saligna</name>
    <name type="common">Willowleaf lettuce</name>
    <dbReference type="NCBI Taxonomy" id="75948"/>
    <lineage>
        <taxon>Eukaryota</taxon>
        <taxon>Viridiplantae</taxon>
        <taxon>Streptophyta</taxon>
        <taxon>Embryophyta</taxon>
        <taxon>Tracheophyta</taxon>
        <taxon>Spermatophyta</taxon>
        <taxon>Magnoliopsida</taxon>
        <taxon>eudicotyledons</taxon>
        <taxon>Gunneridae</taxon>
        <taxon>Pentapetalae</taxon>
        <taxon>asterids</taxon>
        <taxon>campanulids</taxon>
        <taxon>Asterales</taxon>
        <taxon>Asteraceae</taxon>
        <taxon>Cichorioideae</taxon>
        <taxon>Cichorieae</taxon>
        <taxon>Lactucinae</taxon>
        <taxon>Lactuca</taxon>
    </lineage>
</organism>